<comment type="caution">
    <text evidence="1">The sequence shown here is derived from an EMBL/GenBank/DDBJ whole genome shotgun (WGS) entry which is preliminary data.</text>
</comment>
<evidence type="ECO:0000313" key="1">
    <source>
        <dbReference type="EMBL" id="NIK59060.1"/>
    </source>
</evidence>
<gene>
    <name evidence="1" type="ORF">BJY22_004777</name>
</gene>
<dbReference type="EMBL" id="JAASRO010000001">
    <property type="protein sequence ID" value="NIK59060.1"/>
    <property type="molecule type" value="Genomic_DNA"/>
</dbReference>
<accession>A0A7X6A2L4</accession>
<keyword evidence="2" id="KW-1185">Reference proteome</keyword>
<dbReference type="AlphaFoldDB" id="A0A7X6A2L4"/>
<dbReference type="Proteomes" id="UP000555407">
    <property type="component" value="Unassembled WGS sequence"/>
</dbReference>
<sequence length="54" mass="5765">MQFSDDEVTTRGQLGQVVDGLLAGLSAGFESGTEPRPAGRSFRVGRRWGGVRTV</sequence>
<name>A0A7X6A2L4_9ACTN</name>
<reference evidence="1 2" key="1">
    <citation type="submission" date="2020-03" db="EMBL/GenBank/DDBJ databases">
        <title>Sequencing the genomes of 1000 actinobacteria strains.</title>
        <authorList>
            <person name="Klenk H.-P."/>
        </authorList>
    </citation>
    <scope>NUCLEOTIDE SEQUENCE [LARGE SCALE GENOMIC DNA]</scope>
    <source>
        <strain evidence="1 2">DSM 45490</strain>
    </source>
</reference>
<evidence type="ECO:0000313" key="2">
    <source>
        <dbReference type="Proteomes" id="UP000555407"/>
    </source>
</evidence>
<protein>
    <submittedName>
        <fullName evidence="1">Uncharacterized protein</fullName>
    </submittedName>
</protein>
<proteinExistence type="predicted"/>
<dbReference type="RefSeq" id="WP_167210296.1">
    <property type="nucleotide sequence ID" value="NZ_JAASRO010000001.1"/>
</dbReference>
<organism evidence="1 2">
    <name type="scientific">Kribbella shirazensis</name>
    <dbReference type="NCBI Taxonomy" id="1105143"/>
    <lineage>
        <taxon>Bacteria</taxon>
        <taxon>Bacillati</taxon>
        <taxon>Actinomycetota</taxon>
        <taxon>Actinomycetes</taxon>
        <taxon>Propionibacteriales</taxon>
        <taxon>Kribbellaceae</taxon>
        <taxon>Kribbella</taxon>
    </lineage>
</organism>